<gene>
    <name evidence="2" type="ORF">FIBSPDRAFT_715707</name>
</gene>
<sequence>ANIPTSAPVAGVTPTERQTARKQSEAVHGYNMKWSRRPRYARNFMWDDDDAESVPVTLAVATESMDPLPSPPLSELQNKIALDTIKSYPHLFQIITPIRIQPLDLVLRTHPNRGLVASVLQSFRTGFWPWVNFNKGPNFPSTLDNSHRPLKEPAHVAFVHEQRDKEIAKHRFSEAFGPELLPGMYSIPIGVVPKPHSVLFRLVIDPSDGPYSLNSLISREKVSVPLDNIRHLGVIL</sequence>
<evidence type="ECO:0000256" key="1">
    <source>
        <dbReference type="SAM" id="MobiDB-lite"/>
    </source>
</evidence>
<dbReference type="EMBL" id="KV417483">
    <property type="protein sequence ID" value="KZP33131.1"/>
    <property type="molecule type" value="Genomic_DNA"/>
</dbReference>
<name>A0A166VWG5_9AGAM</name>
<protein>
    <submittedName>
        <fullName evidence="2">Uncharacterized protein</fullName>
    </submittedName>
</protein>
<feature type="non-terminal residue" evidence="2">
    <location>
        <position position="236"/>
    </location>
</feature>
<feature type="non-terminal residue" evidence="2">
    <location>
        <position position="1"/>
    </location>
</feature>
<proteinExistence type="predicted"/>
<reference evidence="2 3" key="1">
    <citation type="journal article" date="2016" name="Mol. Biol. Evol.">
        <title>Comparative Genomics of Early-Diverging Mushroom-Forming Fungi Provides Insights into the Origins of Lignocellulose Decay Capabilities.</title>
        <authorList>
            <person name="Nagy L.G."/>
            <person name="Riley R."/>
            <person name="Tritt A."/>
            <person name="Adam C."/>
            <person name="Daum C."/>
            <person name="Floudas D."/>
            <person name="Sun H."/>
            <person name="Yadav J.S."/>
            <person name="Pangilinan J."/>
            <person name="Larsson K.H."/>
            <person name="Matsuura K."/>
            <person name="Barry K."/>
            <person name="Labutti K."/>
            <person name="Kuo R."/>
            <person name="Ohm R.A."/>
            <person name="Bhattacharya S.S."/>
            <person name="Shirouzu T."/>
            <person name="Yoshinaga Y."/>
            <person name="Martin F.M."/>
            <person name="Grigoriev I.V."/>
            <person name="Hibbett D.S."/>
        </authorList>
    </citation>
    <scope>NUCLEOTIDE SEQUENCE [LARGE SCALE GENOMIC DNA]</scope>
    <source>
        <strain evidence="2 3">CBS 109695</strain>
    </source>
</reference>
<feature type="region of interest" description="Disordered" evidence="1">
    <location>
        <begin position="1"/>
        <end position="27"/>
    </location>
</feature>
<dbReference type="AlphaFoldDB" id="A0A166VWG5"/>
<evidence type="ECO:0000313" key="2">
    <source>
        <dbReference type="EMBL" id="KZP33131.1"/>
    </source>
</evidence>
<accession>A0A166VWG5</accession>
<dbReference type="OrthoDB" id="3254233at2759"/>
<evidence type="ECO:0000313" key="3">
    <source>
        <dbReference type="Proteomes" id="UP000076532"/>
    </source>
</evidence>
<organism evidence="2 3">
    <name type="scientific">Athelia psychrophila</name>
    <dbReference type="NCBI Taxonomy" id="1759441"/>
    <lineage>
        <taxon>Eukaryota</taxon>
        <taxon>Fungi</taxon>
        <taxon>Dikarya</taxon>
        <taxon>Basidiomycota</taxon>
        <taxon>Agaricomycotina</taxon>
        <taxon>Agaricomycetes</taxon>
        <taxon>Agaricomycetidae</taxon>
        <taxon>Atheliales</taxon>
        <taxon>Atheliaceae</taxon>
        <taxon>Athelia</taxon>
    </lineage>
</organism>
<dbReference type="Proteomes" id="UP000076532">
    <property type="component" value="Unassembled WGS sequence"/>
</dbReference>
<keyword evidence="3" id="KW-1185">Reference proteome</keyword>